<evidence type="ECO:0000259" key="5">
    <source>
        <dbReference type="Pfam" id="PF00808"/>
    </source>
</evidence>
<keyword evidence="7" id="KW-1185">Reference proteome</keyword>
<dbReference type="InterPro" id="IPR003958">
    <property type="entry name" value="CBFA_NFYB_domain"/>
</dbReference>
<dbReference type="Pfam" id="PF00808">
    <property type="entry name" value="CBFD_NFYB_HMF"/>
    <property type="match status" value="1"/>
</dbReference>
<organism evidence="6 7">
    <name type="scientific">Cephalotrichum gorgonifer</name>
    <dbReference type="NCBI Taxonomy" id="2041049"/>
    <lineage>
        <taxon>Eukaryota</taxon>
        <taxon>Fungi</taxon>
        <taxon>Dikarya</taxon>
        <taxon>Ascomycota</taxon>
        <taxon>Pezizomycotina</taxon>
        <taxon>Sordariomycetes</taxon>
        <taxon>Hypocreomycetidae</taxon>
        <taxon>Microascales</taxon>
        <taxon>Microascaceae</taxon>
        <taxon>Cephalotrichum</taxon>
    </lineage>
</organism>
<dbReference type="GO" id="GO:0016251">
    <property type="term" value="F:RNA polymerase II general transcription initiation factor activity"/>
    <property type="evidence" value="ECO:0007669"/>
    <property type="project" value="TreeGrafter"/>
</dbReference>
<feature type="region of interest" description="Disordered" evidence="3">
    <location>
        <begin position="504"/>
        <end position="542"/>
    </location>
</feature>
<keyword evidence="2" id="KW-0539">Nucleus</keyword>
<feature type="compositionally biased region" description="Basic and acidic residues" evidence="3">
    <location>
        <begin position="504"/>
        <end position="519"/>
    </location>
</feature>
<accession>A0AAE8MZU6</accession>
<dbReference type="Pfam" id="PF10340">
    <property type="entry name" value="Say1_Mug180"/>
    <property type="match status" value="1"/>
</dbReference>
<evidence type="ECO:0000313" key="6">
    <source>
        <dbReference type="EMBL" id="SPO02854.1"/>
    </source>
</evidence>
<name>A0AAE8MZU6_9PEZI</name>
<dbReference type="Gene3D" id="3.40.50.1820">
    <property type="entry name" value="alpha/beta hydrolase"/>
    <property type="match status" value="1"/>
</dbReference>
<dbReference type="InterPro" id="IPR009072">
    <property type="entry name" value="Histone-fold"/>
</dbReference>
<dbReference type="SUPFAM" id="SSF47113">
    <property type="entry name" value="Histone-fold"/>
    <property type="match status" value="1"/>
</dbReference>
<proteinExistence type="predicted"/>
<dbReference type="EMBL" id="ONZQ02000007">
    <property type="protein sequence ID" value="SPO02854.1"/>
    <property type="molecule type" value="Genomic_DNA"/>
</dbReference>
<feature type="compositionally biased region" description="Basic residues" evidence="3">
    <location>
        <begin position="528"/>
        <end position="542"/>
    </location>
</feature>
<gene>
    <name evidence="6" type="ORF">DNG_05531</name>
</gene>
<comment type="caution">
    <text evidence="6">The sequence shown here is derived from an EMBL/GenBank/DDBJ whole genome shotgun (WGS) entry which is preliminary data.</text>
</comment>
<feature type="transmembrane region" description="Helical" evidence="4">
    <location>
        <begin position="7"/>
        <end position="28"/>
    </location>
</feature>
<feature type="region of interest" description="Disordered" evidence="3">
    <location>
        <begin position="366"/>
        <end position="404"/>
    </location>
</feature>
<dbReference type="GO" id="GO:0046982">
    <property type="term" value="F:protein heterodimerization activity"/>
    <property type="evidence" value="ECO:0007669"/>
    <property type="project" value="InterPro"/>
</dbReference>
<keyword evidence="4" id="KW-0812">Transmembrane</keyword>
<evidence type="ECO:0000256" key="1">
    <source>
        <dbReference type="ARBA" id="ARBA00004123"/>
    </source>
</evidence>
<dbReference type="Gene3D" id="1.10.20.10">
    <property type="entry name" value="Histone, subunit A"/>
    <property type="match status" value="1"/>
</dbReference>
<dbReference type="AlphaFoldDB" id="A0AAE8MZU6"/>
<sequence>MILQPVSFLDCFVFCIALAIHLVLNVGLWRTLEYAIPGIPFLVVEVPSVFIRRALTAVGLSYLPADSFSHHATIFEALAVRCTRYAHANLPPDVLQAFFHKNVAYPFLRFRMFRQFIFKFPVDWQELDDRTTSPPLKGIWIRKDGTKDPDIVLYYIHGGGFMMGSTHFYLEFLISFHSLLGRYFNNPAIFAIEYSLAPGTQYPRQPAEVLNGYAHALSVAKSASRVCVMGDSAGGSLGLTLLSDISKAAKPSDTRSQRPAYMVLISPWMTLVSDNHHTSTEDYLSVSSLHKFARLYAPDKAGSGVVESASASVAMRLGWKSFSPQYGYFICLSLSSTINNRITNTTILSPGRSRRTILNSHTLRRTPIPYRTNPGIPKHHSRKSSLTHTLPPAPTRQAPTLIPPGLVGRPPLLLHLSKPTMKTKFPTARIKRIMQADEEVGKVAQQTPIAVGKALELFMISMVSKSADLAKEKGQKRVTANMLKQVVETDEQFDFLRDIVAKVESSEDKAKNSRVKGESESDEEAPAPKRRGPRGGRKKKET</sequence>
<keyword evidence="4" id="KW-0472">Membrane</keyword>
<dbReference type="InterPro" id="IPR029058">
    <property type="entry name" value="AB_hydrolase_fold"/>
</dbReference>
<dbReference type="GO" id="GO:0001046">
    <property type="term" value="F:core promoter sequence-specific DNA binding"/>
    <property type="evidence" value="ECO:0007669"/>
    <property type="project" value="TreeGrafter"/>
</dbReference>
<evidence type="ECO:0000256" key="3">
    <source>
        <dbReference type="SAM" id="MobiDB-lite"/>
    </source>
</evidence>
<feature type="domain" description="Transcription factor CBF/NF-Y/archaeal histone" evidence="5">
    <location>
        <begin position="424"/>
        <end position="487"/>
    </location>
</feature>
<dbReference type="CDD" id="cd22906">
    <property type="entry name" value="HFD_DRAP1"/>
    <property type="match status" value="1"/>
</dbReference>
<evidence type="ECO:0000313" key="7">
    <source>
        <dbReference type="Proteomes" id="UP001187682"/>
    </source>
</evidence>
<keyword evidence="4" id="KW-1133">Transmembrane helix</keyword>
<dbReference type="GO" id="GO:0017054">
    <property type="term" value="C:negative cofactor 2 complex"/>
    <property type="evidence" value="ECO:0007669"/>
    <property type="project" value="TreeGrafter"/>
</dbReference>
<reference evidence="6" key="1">
    <citation type="submission" date="2018-03" db="EMBL/GenBank/DDBJ databases">
        <authorList>
            <person name="Guldener U."/>
        </authorList>
    </citation>
    <scope>NUCLEOTIDE SEQUENCE</scope>
</reference>
<dbReference type="PANTHER" id="PTHR10252">
    <property type="entry name" value="HISTONE-LIKE TRANSCRIPTION FACTOR CCAAT-RELATED"/>
    <property type="match status" value="1"/>
</dbReference>
<evidence type="ECO:0000256" key="2">
    <source>
        <dbReference type="ARBA" id="ARBA00023242"/>
    </source>
</evidence>
<dbReference type="Proteomes" id="UP001187682">
    <property type="component" value="Unassembled WGS sequence"/>
</dbReference>
<dbReference type="InterPro" id="IPR019436">
    <property type="entry name" value="Say1-like"/>
</dbReference>
<evidence type="ECO:0000256" key="4">
    <source>
        <dbReference type="SAM" id="Phobius"/>
    </source>
</evidence>
<protein>
    <recommendedName>
        <fullName evidence="5">Transcription factor CBF/NF-Y/archaeal histone domain-containing protein</fullName>
    </recommendedName>
</protein>
<dbReference type="InterPro" id="IPR050568">
    <property type="entry name" value="Transcr_DNA_Rep_Reg"/>
</dbReference>
<dbReference type="SUPFAM" id="SSF53474">
    <property type="entry name" value="alpha/beta-Hydrolases"/>
    <property type="match status" value="1"/>
</dbReference>
<dbReference type="PANTHER" id="PTHR10252:SF5">
    <property type="entry name" value="DR1-ASSOCIATED COREPRESSOR"/>
    <property type="match status" value="1"/>
</dbReference>
<comment type="subcellular location">
    <subcellularLocation>
        <location evidence="1">Nucleus</location>
    </subcellularLocation>
</comment>